<protein>
    <submittedName>
        <fullName evidence="2">Uncharacterized protein</fullName>
    </submittedName>
</protein>
<dbReference type="EMBL" id="RCMK01000582">
    <property type="protein sequence ID" value="KAG2920667.1"/>
    <property type="molecule type" value="Genomic_DNA"/>
</dbReference>
<dbReference type="Proteomes" id="UP000736787">
    <property type="component" value="Unassembled WGS sequence"/>
</dbReference>
<feature type="region of interest" description="Disordered" evidence="1">
    <location>
        <begin position="1"/>
        <end position="26"/>
    </location>
</feature>
<proteinExistence type="predicted"/>
<name>A0A8T1CDW9_9STRA</name>
<dbReference type="AlphaFoldDB" id="A0A8T1CDW9"/>
<sequence>MDQPLKLKSDDEADIEEDKEQGRQRTRQEIQAEYASLMVVAVAATTQVAAVLEEVDLLQGQFIWFPTTNAAMMDQGEQTVSLSEGLQQKGLKQVAMPCTGNCPVYAVVQALAGITFVEYSGQLVELSRSLKQGRGWDKMANNASAEEFRNYFQEYGSSLSAIMDLLEDRIWGSNDILATYGMLLQRAILAISLNVDGSGWGAIHYQPDTVRGAKGVSNMWHAVKTGKELSRTEAPVLLFCTTQGITMQRTYTDVERETFQMKMWI</sequence>
<organism evidence="2 3">
    <name type="scientific">Phytophthora cactorum</name>
    <dbReference type="NCBI Taxonomy" id="29920"/>
    <lineage>
        <taxon>Eukaryota</taxon>
        <taxon>Sar</taxon>
        <taxon>Stramenopiles</taxon>
        <taxon>Oomycota</taxon>
        <taxon>Peronosporomycetes</taxon>
        <taxon>Peronosporales</taxon>
        <taxon>Peronosporaceae</taxon>
        <taxon>Phytophthora</taxon>
    </lineage>
</organism>
<feature type="compositionally biased region" description="Basic and acidic residues" evidence="1">
    <location>
        <begin position="1"/>
        <end position="10"/>
    </location>
</feature>
<evidence type="ECO:0000256" key="1">
    <source>
        <dbReference type="SAM" id="MobiDB-lite"/>
    </source>
</evidence>
<accession>A0A8T1CDW9</accession>
<gene>
    <name evidence="2" type="ORF">PC117_g16433</name>
</gene>
<dbReference type="VEuPathDB" id="FungiDB:PC110_g7193"/>
<evidence type="ECO:0000313" key="3">
    <source>
        <dbReference type="Proteomes" id="UP000736787"/>
    </source>
</evidence>
<reference evidence="2" key="1">
    <citation type="submission" date="2018-10" db="EMBL/GenBank/DDBJ databases">
        <title>Effector identification in a new, highly contiguous assembly of the strawberry crown rot pathogen Phytophthora cactorum.</title>
        <authorList>
            <person name="Armitage A.D."/>
            <person name="Nellist C.F."/>
            <person name="Bates H."/>
            <person name="Vickerstaff R.J."/>
            <person name="Harrison R.J."/>
        </authorList>
    </citation>
    <scope>NUCLEOTIDE SEQUENCE</scope>
    <source>
        <strain evidence="2">4040</strain>
    </source>
</reference>
<dbReference type="VEuPathDB" id="FungiDB:PC110_g7194"/>
<comment type="caution">
    <text evidence="2">The sequence shown here is derived from an EMBL/GenBank/DDBJ whole genome shotgun (WGS) entry which is preliminary data.</text>
</comment>
<evidence type="ECO:0000313" key="2">
    <source>
        <dbReference type="EMBL" id="KAG2920667.1"/>
    </source>
</evidence>